<accession>A0A3P7J6A4</accession>
<sequence>MSGEMTMSNSPTSASMNSRKRPLTDASTELNTPKREYYPHFQPYPYMNMIPPPPMFQSTPFSMRPDENQPPPHFMPEFCHPMPFPPYTPFSCSSANSSMMSNSSSNDSGISKSIYFWELVVY</sequence>
<feature type="region of interest" description="Disordered" evidence="1">
    <location>
        <begin position="1"/>
        <end position="36"/>
    </location>
</feature>
<dbReference type="AlphaFoldDB" id="A0A3P7J6A4"/>
<organism evidence="2 3">
    <name type="scientific">Strongylus vulgaris</name>
    <name type="common">Blood worm</name>
    <dbReference type="NCBI Taxonomy" id="40348"/>
    <lineage>
        <taxon>Eukaryota</taxon>
        <taxon>Metazoa</taxon>
        <taxon>Ecdysozoa</taxon>
        <taxon>Nematoda</taxon>
        <taxon>Chromadorea</taxon>
        <taxon>Rhabditida</taxon>
        <taxon>Rhabditina</taxon>
        <taxon>Rhabditomorpha</taxon>
        <taxon>Strongyloidea</taxon>
        <taxon>Strongylidae</taxon>
        <taxon>Strongylus</taxon>
    </lineage>
</organism>
<dbReference type="EMBL" id="UYYB01109923">
    <property type="protein sequence ID" value="VDM80761.1"/>
    <property type="molecule type" value="Genomic_DNA"/>
</dbReference>
<name>A0A3P7J6A4_STRVU</name>
<reference evidence="2 3" key="1">
    <citation type="submission" date="2018-11" db="EMBL/GenBank/DDBJ databases">
        <authorList>
            <consortium name="Pathogen Informatics"/>
        </authorList>
    </citation>
    <scope>NUCLEOTIDE SEQUENCE [LARGE SCALE GENOMIC DNA]</scope>
</reference>
<feature type="compositionally biased region" description="Polar residues" evidence="1">
    <location>
        <begin position="1"/>
        <end position="17"/>
    </location>
</feature>
<proteinExistence type="predicted"/>
<keyword evidence="3" id="KW-1185">Reference proteome</keyword>
<evidence type="ECO:0000256" key="1">
    <source>
        <dbReference type="SAM" id="MobiDB-lite"/>
    </source>
</evidence>
<protein>
    <submittedName>
        <fullName evidence="2">Uncharacterized protein</fullName>
    </submittedName>
</protein>
<dbReference type="Proteomes" id="UP000270094">
    <property type="component" value="Unassembled WGS sequence"/>
</dbReference>
<gene>
    <name evidence="2" type="ORF">SVUK_LOCUS15759</name>
</gene>
<evidence type="ECO:0000313" key="3">
    <source>
        <dbReference type="Proteomes" id="UP000270094"/>
    </source>
</evidence>
<evidence type="ECO:0000313" key="2">
    <source>
        <dbReference type="EMBL" id="VDM80761.1"/>
    </source>
</evidence>